<organism evidence="1">
    <name type="scientific">marine sediment metagenome</name>
    <dbReference type="NCBI Taxonomy" id="412755"/>
    <lineage>
        <taxon>unclassified sequences</taxon>
        <taxon>metagenomes</taxon>
        <taxon>ecological metagenomes</taxon>
    </lineage>
</organism>
<protein>
    <submittedName>
        <fullName evidence="1">Uncharacterized protein</fullName>
    </submittedName>
</protein>
<evidence type="ECO:0000313" key="1">
    <source>
        <dbReference type="EMBL" id="GAG65712.1"/>
    </source>
</evidence>
<proteinExistence type="predicted"/>
<sequence>MKMTGIHDKIIAEYEDADFNRRLHMYLQFPRLRSEFILIDQRNLNAESPAGFTSPRFALAARIGVLFSSAAVCVKKLFGLASA</sequence>
<dbReference type="AlphaFoldDB" id="X1A6C3"/>
<accession>X1A6C3</accession>
<dbReference type="EMBL" id="BART01006557">
    <property type="protein sequence ID" value="GAG65712.1"/>
    <property type="molecule type" value="Genomic_DNA"/>
</dbReference>
<gene>
    <name evidence="1" type="ORF">S01H4_14957</name>
</gene>
<name>X1A6C3_9ZZZZ</name>
<reference evidence="1" key="1">
    <citation type="journal article" date="2014" name="Front. Microbiol.">
        <title>High frequency of phylogenetically diverse reductive dehalogenase-homologous genes in deep subseafloor sedimentary metagenomes.</title>
        <authorList>
            <person name="Kawai M."/>
            <person name="Futagami T."/>
            <person name="Toyoda A."/>
            <person name="Takaki Y."/>
            <person name="Nishi S."/>
            <person name="Hori S."/>
            <person name="Arai W."/>
            <person name="Tsubouchi T."/>
            <person name="Morono Y."/>
            <person name="Uchiyama I."/>
            <person name="Ito T."/>
            <person name="Fujiyama A."/>
            <person name="Inagaki F."/>
            <person name="Takami H."/>
        </authorList>
    </citation>
    <scope>NUCLEOTIDE SEQUENCE</scope>
    <source>
        <strain evidence="1">Expedition CK06-06</strain>
    </source>
</reference>
<comment type="caution">
    <text evidence="1">The sequence shown here is derived from an EMBL/GenBank/DDBJ whole genome shotgun (WGS) entry which is preliminary data.</text>
</comment>